<feature type="compositionally biased region" description="Polar residues" evidence="1">
    <location>
        <begin position="29"/>
        <end position="40"/>
    </location>
</feature>
<organism evidence="2 3">
    <name type="scientific">Exophiala spinifera</name>
    <dbReference type="NCBI Taxonomy" id="91928"/>
    <lineage>
        <taxon>Eukaryota</taxon>
        <taxon>Fungi</taxon>
        <taxon>Dikarya</taxon>
        <taxon>Ascomycota</taxon>
        <taxon>Pezizomycotina</taxon>
        <taxon>Eurotiomycetes</taxon>
        <taxon>Chaetothyriomycetidae</taxon>
        <taxon>Chaetothyriales</taxon>
        <taxon>Herpotrichiellaceae</taxon>
        <taxon>Exophiala</taxon>
    </lineage>
</organism>
<dbReference type="GeneID" id="27329068"/>
<name>A0A0D2BSK0_9EURO</name>
<dbReference type="VEuPathDB" id="FungiDB:PV08_01985"/>
<sequence>MSLLRITTSPQTFACGPTGITIARLAHSTAVSSSVKQNPSKPAEPDKSNKPPETPKESHKSMAQADEEMRNIMEGLSGDGGASGAELEDGKPVAMKRSVRENMFRYI</sequence>
<proteinExistence type="predicted"/>
<dbReference type="EMBL" id="KN847492">
    <property type="protein sequence ID" value="KIW21405.1"/>
    <property type="molecule type" value="Genomic_DNA"/>
</dbReference>
<evidence type="ECO:0000313" key="2">
    <source>
        <dbReference type="EMBL" id="KIW21405.1"/>
    </source>
</evidence>
<accession>A0A0D2BSK0</accession>
<feature type="region of interest" description="Disordered" evidence="1">
    <location>
        <begin position="28"/>
        <end position="97"/>
    </location>
</feature>
<feature type="compositionally biased region" description="Basic and acidic residues" evidence="1">
    <location>
        <begin position="43"/>
        <end position="60"/>
    </location>
</feature>
<gene>
    <name evidence="2" type="ORF">PV08_01985</name>
</gene>
<dbReference type="RefSeq" id="XP_016241621.1">
    <property type="nucleotide sequence ID" value="XM_016376345.1"/>
</dbReference>
<evidence type="ECO:0000313" key="3">
    <source>
        <dbReference type="Proteomes" id="UP000053328"/>
    </source>
</evidence>
<dbReference type="AlphaFoldDB" id="A0A0D2BSK0"/>
<keyword evidence="3" id="KW-1185">Reference proteome</keyword>
<dbReference type="OrthoDB" id="2157103at2759"/>
<dbReference type="HOGENOM" id="CLU_150823_0_1_1"/>
<protein>
    <submittedName>
        <fullName evidence="2">Uncharacterized protein</fullName>
    </submittedName>
</protein>
<reference evidence="2 3" key="1">
    <citation type="submission" date="2015-01" db="EMBL/GenBank/DDBJ databases">
        <title>The Genome Sequence of Exophiala spinifera CBS89968.</title>
        <authorList>
            <consortium name="The Broad Institute Genomics Platform"/>
            <person name="Cuomo C."/>
            <person name="de Hoog S."/>
            <person name="Gorbushina A."/>
            <person name="Stielow B."/>
            <person name="Teixiera M."/>
            <person name="Abouelleil A."/>
            <person name="Chapman S.B."/>
            <person name="Priest M."/>
            <person name="Young S.K."/>
            <person name="Wortman J."/>
            <person name="Nusbaum C."/>
            <person name="Birren B."/>
        </authorList>
    </citation>
    <scope>NUCLEOTIDE SEQUENCE [LARGE SCALE GENOMIC DNA]</scope>
    <source>
        <strain evidence="2 3">CBS 89968</strain>
    </source>
</reference>
<dbReference type="Proteomes" id="UP000053328">
    <property type="component" value="Unassembled WGS sequence"/>
</dbReference>
<evidence type="ECO:0000256" key="1">
    <source>
        <dbReference type="SAM" id="MobiDB-lite"/>
    </source>
</evidence>